<proteinExistence type="predicted"/>
<sequence length="125" mass="14038">MKTNHPMKSIDGGIAVLRVPECVRKDARGDDFEVSRTWNTAGRPPLANKLLCFHSIQRHQHELSTQLQFKFPPAFVNLAFFRTPKLRVVAGIVRRDKDVDARSKPAEGKKKTALHLAAIVNRSVA</sequence>
<dbReference type="AlphaFoldDB" id="A0AAW1EN14"/>
<gene>
    <name evidence="1" type="ORF">VZT92_017653</name>
</gene>
<accession>A0AAW1EN14</accession>
<keyword evidence="2" id="KW-1185">Reference proteome</keyword>
<organism evidence="1 2">
    <name type="scientific">Zoarces viviparus</name>
    <name type="common">Viviparous eelpout</name>
    <name type="synonym">Blennius viviparus</name>
    <dbReference type="NCBI Taxonomy" id="48416"/>
    <lineage>
        <taxon>Eukaryota</taxon>
        <taxon>Metazoa</taxon>
        <taxon>Chordata</taxon>
        <taxon>Craniata</taxon>
        <taxon>Vertebrata</taxon>
        <taxon>Euteleostomi</taxon>
        <taxon>Actinopterygii</taxon>
        <taxon>Neopterygii</taxon>
        <taxon>Teleostei</taxon>
        <taxon>Neoteleostei</taxon>
        <taxon>Acanthomorphata</taxon>
        <taxon>Eupercaria</taxon>
        <taxon>Perciformes</taxon>
        <taxon>Cottioidei</taxon>
        <taxon>Zoarcales</taxon>
        <taxon>Zoarcidae</taxon>
        <taxon>Zoarcinae</taxon>
        <taxon>Zoarces</taxon>
    </lineage>
</organism>
<protein>
    <submittedName>
        <fullName evidence="1">Uncharacterized protein</fullName>
    </submittedName>
</protein>
<dbReference type="Proteomes" id="UP001488805">
    <property type="component" value="Unassembled WGS sequence"/>
</dbReference>
<comment type="caution">
    <text evidence="1">The sequence shown here is derived from an EMBL/GenBank/DDBJ whole genome shotgun (WGS) entry which is preliminary data.</text>
</comment>
<evidence type="ECO:0000313" key="1">
    <source>
        <dbReference type="EMBL" id="KAK9523752.1"/>
    </source>
</evidence>
<dbReference type="EMBL" id="JBCEZU010000156">
    <property type="protein sequence ID" value="KAK9523752.1"/>
    <property type="molecule type" value="Genomic_DNA"/>
</dbReference>
<evidence type="ECO:0000313" key="2">
    <source>
        <dbReference type="Proteomes" id="UP001488805"/>
    </source>
</evidence>
<name>A0AAW1EN14_ZOAVI</name>
<reference evidence="1 2" key="1">
    <citation type="journal article" date="2024" name="Genome Biol. Evol.">
        <title>Chromosome-level genome assembly of the viviparous eelpout Zoarces viviparus.</title>
        <authorList>
            <person name="Fuhrmann N."/>
            <person name="Brasseur M.V."/>
            <person name="Bakowski C.E."/>
            <person name="Podsiadlowski L."/>
            <person name="Prost S."/>
            <person name="Krehenwinkel H."/>
            <person name="Mayer C."/>
        </authorList>
    </citation>
    <scope>NUCLEOTIDE SEQUENCE [LARGE SCALE GENOMIC DNA]</scope>
    <source>
        <strain evidence="1">NO-MEL_2022_Ind0_liver</strain>
    </source>
</reference>